<dbReference type="OrthoDB" id="277011at2759"/>
<dbReference type="SUPFAM" id="SSF56784">
    <property type="entry name" value="HAD-like"/>
    <property type="match status" value="1"/>
</dbReference>
<evidence type="ECO:0000256" key="1">
    <source>
        <dbReference type="SAM" id="MobiDB-lite"/>
    </source>
</evidence>
<dbReference type="CDD" id="cd07521">
    <property type="entry name" value="HAD_FCP1-like"/>
    <property type="match status" value="1"/>
</dbReference>
<keyword evidence="4" id="KW-1185">Reference proteome</keyword>
<dbReference type="AlphaFoldDB" id="A0A167H9N4"/>
<dbReference type="Gene3D" id="3.40.50.1000">
    <property type="entry name" value="HAD superfamily/HAD-like"/>
    <property type="match status" value="1"/>
</dbReference>
<feature type="compositionally biased region" description="Basic and acidic residues" evidence="1">
    <location>
        <begin position="151"/>
        <end position="165"/>
    </location>
</feature>
<dbReference type="NCBIfam" id="TIGR02251">
    <property type="entry name" value="HIF-SF_euk"/>
    <property type="match status" value="1"/>
</dbReference>
<dbReference type="SMART" id="SM00577">
    <property type="entry name" value="CPDc"/>
    <property type="match status" value="1"/>
</dbReference>
<dbReference type="Pfam" id="PF03031">
    <property type="entry name" value="NIF"/>
    <property type="match status" value="1"/>
</dbReference>
<dbReference type="InterPro" id="IPR036412">
    <property type="entry name" value="HAD-like_sf"/>
</dbReference>
<dbReference type="Proteomes" id="UP000076738">
    <property type="component" value="Unassembled WGS sequence"/>
</dbReference>
<evidence type="ECO:0000313" key="3">
    <source>
        <dbReference type="EMBL" id="KZO91391.1"/>
    </source>
</evidence>
<dbReference type="InterPro" id="IPR004274">
    <property type="entry name" value="FCP1_dom"/>
</dbReference>
<accession>A0A167H9N4</accession>
<feature type="compositionally biased region" description="Low complexity" evidence="1">
    <location>
        <begin position="21"/>
        <end position="38"/>
    </location>
</feature>
<dbReference type="InterPro" id="IPR023214">
    <property type="entry name" value="HAD_sf"/>
</dbReference>
<dbReference type="GO" id="GO:0016791">
    <property type="term" value="F:phosphatase activity"/>
    <property type="evidence" value="ECO:0007669"/>
    <property type="project" value="InterPro"/>
</dbReference>
<sequence length="472" mass="50744">MNSLTLLARRYDTRALSVIASSSRKSPPSSPDAAVAARSGRRTFSFSSAPHQSTRPSQAKRPASSPSTPARLSTPLTEIPPPLLFTISSPVAPPDVNSRDKFLAQCYAIVRRIMQEALVWVIPTAARAVNHADSDGEEKLAMADDTGSEDGGERSREESSLKADLQDGSISSLLRLSSTRMETPTLLVEQAESIPAPTPPSPALVNVTPPTPMDETASRSLATSLGIAPLRLFQVSSAGTASMSQSLLPNPLSMSLLTSSPAPTAASRKKSSAQNPHFPPKKTLVLDLDETLIHSTSRPLSSATGGTGVLGLGGLFGKRGQGAGHMVEVILNGRSTLYHVYKRPFADYFLRKVSGWYTLVIFTASMQEYADPVIDWLDGGRGLFSRRFFRESCTQQQGGSYSKDLALVDEDLSRICLIDNSPVSYNNHPANGIPIEGWISDPSDEALLDLLPVLDSLRFASDVRRILGIRGF</sequence>
<feature type="region of interest" description="Disordered" evidence="1">
    <location>
        <begin position="136"/>
        <end position="165"/>
    </location>
</feature>
<dbReference type="InterPro" id="IPR011948">
    <property type="entry name" value="Dullard_phosphatase"/>
</dbReference>
<dbReference type="InterPro" id="IPR050365">
    <property type="entry name" value="TIM50"/>
</dbReference>
<organism evidence="3 4">
    <name type="scientific">Calocera viscosa (strain TUFC12733)</name>
    <dbReference type="NCBI Taxonomy" id="1330018"/>
    <lineage>
        <taxon>Eukaryota</taxon>
        <taxon>Fungi</taxon>
        <taxon>Dikarya</taxon>
        <taxon>Basidiomycota</taxon>
        <taxon>Agaricomycotina</taxon>
        <taxon>Dacrymycetes</taxon>
        <taxon>Dacrymycetales</taxon>
        <taxon>Dacrymycetaceae</taxon>
        <taxon>Calocera</taxon>
    </lineage>
</organism>
<evidence type="ECO:0000313" key="4">
    <source>
        <dbReference type="Proteomes" id="UP000076738"/>
    </source>
</evidence>
<feature type="compositionally biased region" description="Polar residues" evidence="1">
    <location>
        <begin position="64"/>
        <end position="76"/>
    </location>
</feature>
<feature type="region of interest" description="Disordered" evidence="1">
    <location>
        <begin position="193"/>
        <end position="217"/>
    </location>
</feature>
<feature type="region of interest" description="Disordered" evidence="1">
    <location>
        <begin position="18"/>
        <end position="76"/>
    </location>
</feature>
<dbReference type="FunFam" id="3.40.50.1000:FF:000270">
    <property type="entry name" value="Nuclear envelope-endoplasmic reticulum network protein"/>
    <property type="match status" value="1"/>
</dbReference>
<feature type="domain" description="FCP1 homology" evidence="2">
    <location>
        <begin position="277"/>
        <end position="457"/>
    </location>
</feature>
<feature type="compositionally biased region" description="Polar residues" evidence="1">
    <location>
        <begin position="42"/>
        <end position="57"/>
    </location>
</feature>
<feature type="region of interest" description="Disordered" evidence="1">
    <location>
        <begin position="259"/>
        <end position="280"/>
    </location>
</feature>
<evidence type="ECO:0000259" key="2">
    <source>
        <dbReference type="PROSITE" id="PS50969"/>
    </source>
</evidence>
<reference evidence="3 4" key="1">
    <citation type="journal article" date="2016" name="Mol. Biol. Evol.">
        <title>Comparative Genomics of Early-Diverging Mushroom-Forming Fungi Provides Insights into the Origins of Lignocellulose Decay Capabilities.</title>
        <authorList>
            <person name="Nagy L.G."/>
            <person name="Riley R."/>
            <person name="Tritt A."/>
            <person name="Adam C."/>
            <person name="Daum C."/>
            <person name="Floudas D."/>
            <person name="Sun H."/>
            <person name="Yadav J.S."/>
            <person name="Pangilinan J."/>
            <person name="Larsson K.H."/>
            <person name="Matsuura K."/>
            <person name="Barry K."/>
            <person name="Labutti K."/>
            <person name="Kuo R."/>
            <person name="Ohm R.A."/>
            <person name="Bhattacharya S.S."/>
            <person name="Shirouzu T."/>
            <person name="Yoshinaga Y."/>
            <person name="Martin F.M."/>
            <person name="Grigoriev I.V."/>
            <person name="Hibbett D.S."/>
        </authorList>
    </citation>
    <scope>NUCLEOTIDE SEQUENCE [LARGE SCALE GENOMIC DNA]</scope>
    <source>
        <strain evidence="3 4">TUFC12733</strain>
    </source>
</reference>
<dbReference type="PANTHER" id="PTHR12210">
    <property type="entry name" value="DULLARD PROTEIN PHOSPHATASE"/>
    <property type="match status" value="1"/>
</dbReference>
<gene>
    <name evidence="3" type="ORF">CALVIDRAFT_541914</name>
</gene>
<name>A0A167H9N4_CALVF</name>
<proteinExistence type="predicted"/>
<dbReference type="PROSITE" id="PS50969">
    <property type="entry name" value="FCP1"/>
    <property type="match status" value="1"/>
</dbReference>
<dbReference type="STRING" id="1330018.A0A167H9N4"/>
<dbReference type="EMBL" id="KV417324">
    <property type="protein sequence ID" value="KZO91391.1"/>
    <property type="molecule type" value="Genomic_DNA"/>
</dbReference>
<protein>
    <submittedName>
        <fullName evidence="3">NIF-domain-containing protein</fullName>
    </submittedName>
</protein>